<proteinExistence type="predicted"/>
<sequence>MTLAEPAAFFTVDGDSYLPGPMTRGPWGAAMGGQIVGGLLGWGIEQSGVDPEFQPARLTVDLLRPALQEPVQIRTSVQREGRRIRLVDGALVQNGRTVARASALFLRRAEHPDGEVWSDSVQMPPLPPDSAGFPPEMPFLIWGYGATTAGSPGIAAGEWEQSHSRKFAWTKLFRPMVHGYPLTPFTRLAFVGDVTSSLTHWGTGGLRYINADYTVTASRLPDGEFVGLAAQSHYGSAGVATGSATLFDRHGPIGTSVALALGQPADAFQPVHT</sequence>
<dbReference type="Pfam" id="PF20789">
    <property type="entry name" value="4HBT_3C"/>
    <property type="match status" value="1"/>
</dbReference>
<dbReference type="Gene3D" id="2.40.160.210">
    <property type="entry name" value="Acyl-CoA thioesterase, double hotdog domain"/>
    <property type="match status" value="1"/>
</dbReference>
<dbReference type="Proteomes" id="UP001229081">
    <property type="component" value="Unassembled WGS sequence"/>
</dbReference>
<accession>A0A4R5WYA8</accession>
<name>A0A4R5WYA8_9MYCO</name>
<feature type="domain" description="Acyl-CoA thioesterase-like N-terminal HotDog" evidence="1">
    <location>
        <begin position="25"/>
        <end position="105"/>
    </location>
</feature>
<dbReference type="InterPro" id="IPR049449">
    <property type="entry name" value="TesB_ACOT8-like_N"/>
</dbReference>
<evidence type="ECO:0000313" key="3">
    <source>
        <dbReference type="EMBL" id="MDP7735746.1"/>
    </source>
</evidence>
<dbReference type="InterPro" id="IPR049450">
    <property type="entry name" value="ACOT8-like_C"/>
</dbReference>
<organism evidence="3 4">
    <name type="scientific">Mycobacterium paragordonae</name>
    <dbReference type="NCBI Taxonomy" id="1389713"/>
    <lineage>
        <taxon>Bacteria</taxon>
        <taxon>Bacillati</taxon>
        <taxon>Actinomycetota</taxon>
        <taxon>Actinomycetes</taxon>
        <taxon>Mycobacteriales</taxon>
        <taxon>Mycobacteriaceae</taxon>
        <taxon>Mycobacterium</taxon>
    </lineage>
</organism>
<dbReference type="Pfam" id="PF13622">
    <property type="entry name" value="4HBT_3"/>
    <property type="match status" value="1"/>
</dbReference>
<evidence type="ECO:0000313" key="4">
    <source>
        <dbReference type="Proteomes" id="UP001229081"/>
    </source>
</evidence>
<dbReference type="SUPFAM" id="SSF54637">
    <property type="entry name" value="Thioesterase/thiol ester dehydrase-isomerase"/>
    <property type="match status" value="1"/>
</dbReference>
<dbReference type="AlphaFoldDB" id="A0A4R5WYA8"/>
<dbReference type="InterPro" id="IPR042171">
    <property type="entry name" value="Acyl-CoA_hotdog"/>
</dbReference>
<dbReference type="InterPro" id="IPR029069">
    <property type="entry name" value="HotDog_dom_sf"/>
</dbReference>
<evidence type="ECO:0000259" key="2">
    <source>
        <dbReference type="Pfam" id="PF20789"/>
    </source>
</evidence>
<evidence type="ECO:0000259" key="1">
    <source>
        <dbReference type="Pfam" id="PF13622"/>
    </source>
</evidence>
<feature type="domain" description="Acyl-CoA thioesterase-like C-terminal" evidence="2">
    <location>
        <begin position="138"/>
        <end position="257"/>
    </location>
</feature>
<gene>
    <name evidence="3" type="ORF">QXL92_13440</name>
</gene>
<protein>
    <submittedName>
        <fullName evidence="3">Thioesterase family protein</fullName>
    </submittedName>
</protein>
<dbReference type="EMBL" id="JAUFSA010000001">
    <property type="protein sequence ID" value="MDP7735746.1"/>
    <property type="molecule type" value="Genomic_DNA"/>
</dbReference>
<comment type="caution">
    <text evidence="3">The sequence shown here is derived from an EMBL/GenBank/DDBJ whole genome shotgun (WGS) entry which is preliminary data.</text>
</comment>
<reference evidence="3" key="1">
    <citation type="submission" date="2023-06" db="EMBL/GenBank/DDBJ databases">
        <title>Identification of two novel mycobacterium reveal diversities and complexities of Mycobacterium gordonae clade.</title>
        <authorList>
            <person name="Matsumoto Y."/>
            <person name="Nakamura S."/>
            <person name="Motooka D."/>
            <person name="Fukushima K."/>
        </authorList>
    </citation>
    <scope>NUCLEOTIDE SEQUENCE</scope>
    <source>
        <strain evidence="3">TY812</strain>
    </source>
</reference>